<evidence type="ECO:0000313" key="2">
    <source>
        <dbReference type="EMBL" id="EFH95526.1"/>
    </source>
</evidence>
<evidence type="ECO:0000256" key="1">
    <source>
        <dbReference type="SAM" id="Phobius"/>
    </source>
</evidence>
<protein>
    <recommendedName>
        <fullName evidence="3">DUF443 domain-containing protein</fullName>
    </recommendedName>
</protein>
<dbReference type="Proteomes" id="UP000003455">
    <property type="component" value="Chromosome"/>
</dbReference>
<keyword evidence="1" id="KW-0472">Membrane</keyword>
<sequence>MLLCESKVINKNPKYRVIKYGDEYLMIDLVSTWLTLFLPMINWLIPKKYVKISKKEFDDLNIVKPVKNKAFWPVAGSTILFGVTFRKYIPSLNIQLEKNMVIVICCAIFLGVLILFLFLNRKLRLEIYNNNSSKGKIILFPSLKNFCFTIFYYFLFGGLSIMALSMLLTLNPQNIIGFIGWLVMTAGFFLLNMSSIIDKKIYVLSKTNTVEK</sequence>
<dbReference type="HOGENOM" id="CLU_086370_0_0_9"/>
<name>A0A0E1XIC9_STAAU</name>
<organism evidence="2">
    <name type="scientific">Staphylococcus aureus subsp. aureus MN8</name>
    <dbReference type="NCBI Taxonomy" id="548470"/>
    <lineage>
        <taxon>Bacteria</taxon>
        <taxon>Bacillati</taxon>
        <taxon>Bacillota</taxon>
        <taxon>Bacilli</taxon>
        <taxon>Bacillales</taxon>
        <taxon>Staphylococcaceae</taxon>
        <taxon>Staphylococcus</taxon>
    </lineage>
</organism>
<dbReference type="Pfam" id="PF04276">
    <property type="entry name" value="DUF443"/>
    <property type="match status" value="1"/>
</dbReference>
<dbReference type="AlphaFoldDB" id="A0A0E1XIC9"/>
<keyword evidence="1" id="KW-1133">Transmembrane helix</keyword>
<feature type="transmembrane region" description="Helical" evidence="1">
    <location>
        <begin position="101"/>
        <end position="119"/>
    </location>
</feature>
<proteinExistence type="predicted"/>
<comment type="caution">
    <text evidence="2">The sequence shown here is derived from an EMBL/GenBank/DDBJ whole genome shotgun (WGS) entry which is preliminary data.</text>
</comment>
<feature type="transmembrane region" description="Helical" evidence="1">
    <location>
        <begin position="175"/>
        <end position="197"/>
    </location>
</feature>
<reference evidence="2" key="1">
    <citation type="submission" date="2010-05" db="EMBL/GenBank/DDBJ databases">
        <authorList>
            <person name="Muzny D."/>
            <person name="Qin X."/>
            <person name="Buhay C."/>
            <person name="Dugan-Rocha S."/>
            <person name="Ding Y."/>
            <person name="Chen G."/>
            <person name="Hawes A."/>
            <person name="Holder M."/>
            <person name="Jhangiani S."/>
            <person name="Johnson A."/>
            <person name="Khan Z."/>
            <person name="Li Z."/>
            <person name="Liu W."/>
            <person name="Liu X."/>
            <person name="Perez L."/>
            <person name="Shen H."/>
            <person name="Wang Q."/>
            <person name="Watt J."/>
            <person name="Xi L."/>
            <person name="Xin Y."/>
            <person name="Zhou J."/>
            <person name="Deng J."/>
            <person name="Jiang H."/>
            <person name="Liu Y."/>
            <person name="Qu J."/>
            <person name="Song X.-Z."/>
            <person name="Zhang L."/>
            <person name="Villasana D."/>
            <person name="Johnson A."/>
            <person name="Liu J."/>
            <person name="Liyanage D."/>
            <person name="Lorensuhewa L."/>
            <person name="Robinson T."/>
            <person name="Song A."/>
            <person name="Song B.-B."/>
            <person name="Dinh H."/>
            <person name="Thornton R."/>
            <person name="Coyle M."/>
            <person name="Francisco L."/>
            <person name="Jackson L."/>
            <person name="Javaid M."/>
            <person name="Korchina V."/>
            <person name="Kovar C."/>
            <person name="Mata R."/>
            <person name="Mathew T."/>
            <person name="Ngo R."/>
            <person name="Nguyen L."/>
            <person name="Nguyen N."/>
            <person name="Okwuonu G."/>
            <person name="Ongeri F."/>
            <person name="Pham C."/>
            <person name="Simmons D."/>
            <person name="Wilczek-Boney K."/>
            <person name="Hale W."/>
            <person name="Jakkamsetti A."/>
            <person name="Pham P."/>
            <person name="Ruth R."/>
            <person name="San Lucas F."/>
            <person name="Warren J."/>
            <person name="Zhang J."/>
            <person name="Zhao Z."/>
            <person name="Zhou C."/>
            <person name="Zhu D."/>
            <person name="Lee S."/>
            <person name="Bess C."/>
            <person name="Blankenburg K."/>
            <person name="Forbes L."/>
            <person name="Fu Q."/>
            <person name="Gubbala S."/>
            <person name="Hirani K."/>
            <person name="Jayaseelan J.C."/>
            <person name="Lara F."/>
            <person name="Munidasa M."/>
            <person name="Palculict T."/>
            <person name="Patil S."/>
            <person name="Pu L.-L."/>
            <person name="Saada N."/>
            <person name="Tang L."/>
            <person name="Weissenberger G."/>
            <person name="Zhu Y."/>
            <person name="Hemphill L."/>
            <person name="Shang Y."/>
            <person name="Youmans B."/>
            <person name="Ayvaz T."/>
            <person name="Ross M."/>
            <person name="Santibanez J."/>
            <person name="Aqrawi P."/>
            <person name="Gross S."/>
            <person name="Joshi V."/>
            <person name="Fowler G."/>
            <person name="Nazareth L."/>
            <person name="Reid J."/>
            <person name="Worley K."/>
            <person name="Petrosino J."/>
            <person name="Highlander S."/>
            <person name="Gibbs R."/>
        </authorList>
    </citation>
    <scope>NUCLEOTIDE SEQUENCE [LARGE SCALE GENOMIC DNA]</scope>
    <source>
        <strain evidence="2">MN8</strain>
    </source>
</reference>
<evidence type="ECO:0008006" key="3">
    <source>
        <dbReference type="Google" id="ProtNLM"/>
    </source>
</evidence>
<feature type="transmembrane region" description="Helical" evidence="1">
    <location>
        <begin position="146"/>
        <end position="169"/>
    </location>
</feature>
<gene>
    <name evidence="2" type="ORF">HMPREF0769_11736</name>
</gene>
<keyword evidence="1" id="KW-0812">Transmembrane</keyword>
<dbReference type="InterPro" id="IPR005915">
    <property type="entry name" value="Tandem_5TM"/>
</dbReference>
<dbReference type="NCBIfam" id="TIGR01218">
    <property type="entry name" value="Gpos_tandem_5TM"/>
    <property type="match status" value="1"/>
</dbReference>
<feature type="transmembrane region" description="Helical" evidence="1">
    <location>
        <begin position="70"/>
        <end position="89"/>
    </location>
</feature>
<dbReference type="EMBL" id="ACJA02000003">
    <property type="protein sequence ID" value="EFH95526.1"/>
    <property type="molecule type" value="Genomic_DNA"/>
</dbReference>
<accession>A0A0E1XIC9</accession>
<feature type="transmembrane region" description="Helical" evidence="1">
    <location>
        <begin position="24"/>
        <end position="45"/>
    </location>
</feature>